<sequence>MDLIYYPNYTITPSLSSQNPKTRSRILLQRSNFRSYPIRAAAASSYVETTKNGASSTTIRRNVTVKTNDRDSSSAMDQLDIERGVCVPFRKYSPETVRSKVLESRGAISSLMLRGVEIVWSLGLYWSNLVYDFLVGRDEEVVPYRARQLRNLLCDLGPSFIKAGQVLANRPDIIREDYMNELCVLQDDVPPFPNQVAFNIIEEELGQPLEDVFSNISPQTIAAASLGQVYRATLRATGEDVAIKVQRPQIEPIIFRDLFLFRTLASFLNGISLQKLGCNAELIVDEFGEKLLEELDYTLEARNIEDFLENFKDDPTVKIPRVYRKLCGSRVLVMEWIDGIRCTNPQAIRDAGIDVNGFLTVGVSAALRQLLEFGLFHGDPHPGNIFAMRDGRIAYVDFGNVAVLSQCICFVTLPANLHTISQQNKQILIDAVVHAVNEDYAEMANDFTRLGFLSSDTDVAPIIPALEAIWQNSVGKGLSDFNFITVTGKFNQLVYNYPIRIPERFSLVIRSLLTQEGICLMLEPDFKFLEVAYPYIAKRLLTDPNPALRERLIQVTLTEKHTHVAGKTRSSQLWFWIRNANFAASKDRATLLDNVVIMGCGEDVGETIHVRGLIHCQFLGSLVLFKGGVFQWKRLENLIVLAKENVAKMSSNPALQVKDIQNSRSLQVKKKLDLTNTIKDGARLFFTDEGIRRQLLLAMTEDSKLHIEELVDVYRLVEDQIDIPSVTREVVRDIPTVIRDLMLSWSDSILSGRNKYINHWLREKQKQRESEREKERRKEASSALWLLATAISYRINMPRKGNYGVDYDDYDDYDYDYDYDVEDQVEAPEPKKETSSDKVRVWGCSICTYDNDESMTACDICGVMRSSVLGKFKDDKETAPFKFDFPSPDDMVSNGIRSSKIGSKANLINSRSQKASAGLSETVKSSDKSSAPMPKGKQGRPGVNDGNPKKNGVADTQSSDETSDSTSSSMPKGKDKSVGNASTSINGGKSLGPTSNLNDLSLSDKSGNLNKASARRSKPSAQYQPNDWMLPDKSENALTQLNLAIVGHVDSGKSTLSGRLLHLSGRITQKEMHKYKKEAKLQGKGSFAYAWALDESPEERERGITMTVAVAYFDSKKYHVVVLDSPGHKDFVPNMISGATQADAAILVIDASIGGFEAGMDSKGQTKEHARLIRSFGVDQIIVAVNKMDSVQYSKDRFDLIGTQLGTFLRSCGFKDSLVSWIPLSAVENQNLVAAPSDPPKRDFSKPLLMPICDVVKSSSQGPVSACGKLEAGALRSGLKVLVMPSGDVGTIRSLERDSQICAVARAGDNVTVSLQGIDGSNVMAGGVLCHPDFPVAVAKHFELKVLVLDFLTIPIVIGSQLEFHIHHAKEAARVVKIISVLDPKTGKVSKKAPRCLTSKQSAIIEVALDGTVCAEEFTNSRALGRAFLRTLGKTVAVGIVTRIIENQE</sequence>
<dbReference type="CDD" id="cd04093">
    <property type="entry name" value="HBS1_C_III"/>
    <property type="match status" value="1"/>
</dbReference>
<dbReference type="PROSITE" id="PS50011">
    <property type="entry name" value="PROTEIN_KINASE_DOM"/>
    <property type="match status" value="1"/>
</dbReference>
<dbReference type="GO" id="GO:0006412">
    <property type="term" value="P:translation"/>
    <property type="evidence" value="ECO:0007669"/>
    <property type="project" value="UniProtKB-KW"/>
</dbReference>
<evidence type="ECO:0000256" key="14">
    <source>
        <dbReference type="SAM" id="MobiDB-lite"/>
    </source>
</evidence>
<dbReference type="Gene3D" id="2.40.30.10">
    <property type="entry name" value="Translation factors"/>
    <property type="match status" value="2"/>
</dbReference>
<evidence type="ECO:0000256" key="6">
    <source>
        <dbReference type="ARBA" id="ARBA00022723"/>
    </source>
</evidence>
<feature type="domain" description="Tr-type G" evidence="16">
    <location>
        <begin position="1038"/>
        <end position="1260"/>
    </location>
</feature>
<dbReference type="Pfam" id="PF00009">
    <property type="entry name" value="GTP_EFTU"/>
    <property type="match status" value="1"/>
</dbReference>
<keyword evidence="12" id="KW-0342">GTP-binding</keyword>
<evidence type="ECO:0000256" key="8">
    <source>
        <dbReference type="ARBA" id="ARBA00022771"/>
    </source>
</evidence>
<keyword evidence="8" id="KW-0863">Zinc-finger</keyword>
<accession>A0A6N2N8J2</accession>
<dbReference type="GO" id="GO:0005524">
    <property type="term" value="F:ATP binding"/>
    <property type="evidence" value="ECO:0007669"/>
    <property type="project" value="InterPro"/>
</dbReference>
<feature type="compositionally biased region" description="Low complexity" evidence="14">
    <location>
        <begin position="955"/>
        <end position="969"/>
    </location>
</feature>
<dbReference type="Gene3D" id="1.10.510.10">
    <property type="entry name" value="Transferase(Phosphotransferase) domain 1"/>
    <property type="match status" value="1"/>
</dbReference>
<dbReference type="InterPro" id="IPR000719">
    <property type="entry name" value="Prot_kinase_dom"/>
</dbReference>
<feature type="compositionally biased region" description="Polar residues" evidence="14">
    <location>
        <begin position="903"/>
        <end position="915"/>
    </location>
</feature>
<keyword evidence="7" id="KW-0547">Nucleotide-binding</keyword>
<keyword evidence="6" id="KW-0479">Metal-binding</keyword>
<evidence type="ECO:0000259" key="15">
    <source>
        <dbReference type="PROSITE" id="PS50011"/>
    </source>
</evidence>
<comment type="catalytic activity">
    <reaction evidence="13">
        <text>GTP + H2O = GDP + phosphate + H(+)</text>
        <dbReference type="Rhea" id="RHEA:19669"/>
        <dbReference type="ChEBI" id="CHEBI:15377"/>
        <dbReference type="ChEBI" id="CHEBI:15378"/>
        <dbReference type="ChEBI" id="CHEBI:37565"/>
        <dbReference type="ChEBI" id="CHEBI:43474"/>
        <dbReference type="ChEBI" id="CHEBI:58189"/>
    </reaction>
    <physiologicalReaction direction="left-to-right" evidence="13">
        <dbReference type="Rhea" id="RHEA:19670"/>
    </physiologicalReaction>
</comment>
<dbReference type="Pfam" id="PF03109">
    <property type="entry name" value="ABC1"/>
    <property type="match status" value="1"/>
</dbReference>
<dbReference type="PANTHER" id="PTHR10566">
    <property type="entry name" value="CHAPERONE-ACTIVITY OF BC1 COMPLEX CABC1 -RELATED"/>
    <property type="match status" value="1"/>
</dbReference>
<keyword evidence="5" id="KW-0963">Cytoplasm</keyword>
<feature type="compositionally biased region" description="Low complexity" evidence="14">
    <location>
        <begin position="995"/>
        <end position="1011"/>
    </location>
</feature>
<dbReference type="GO" id="GO:0005525">
    <property type="term" value="F:GTP binding"/>
    <property type="evidence" value="ECO:0007669"/>
    <property type="project" value="UniProtKB-KW"/>
</dbReference>
<organism evidence="17">
    <name type="scientific">Salix viminalis</name>
    <name type="common">Common osier</name>
    <name type="synonym">Basket willow</name>
    <dbReference type="NCBI Taxonomy" id="40686"/>
    <lineage>
        <taxon>Eukaryota</taxon>
        <taxon>Viridiplantae</taxon>
        <taxon>Streptophyta</taxon>
        <taxon>Embryophyta</taxon>
        <taxon>Tracheophyta</taxon>
        <taxon>Spermatophyta</taxon>
        <taxon>Magnoliopsida</taxon>
        <taxon>eudicotyledons</taxon>
        <taxon>Gunneridae</taxon>
        <taxon>Pentapetalae</taxon>
        <taxon>rosids</taxon>
        <taxon>fabids</taxon>
        <taxon>Malpighiales</taxon>
        <taxon>Salicaceae</taxon>
        <taxon>Saliceae</taxon>
        <taxon>Salix</taxon>
    </lineage>
</organism>
<reference evidence="17" key="1">
    <citation type="submission" date="2019-03" db="EMBL/GenBank/DDBJ databases">
        <authorList>
            <person name="Mank J."/>
            <person name="Almeida P."/>
        </authorList>
    </citation>
    <scope>NUCLEOTIDE SEQUENCE</scope>
    <source>
        <strain evidence="17">78183</strain>
    </source>
</reference>
<evidence type="ECO:0000256" key="3">
    <source>
        <dbReference type="ARBA" id="ARBA00007249"/>
    </source>
</evidence>
<evidence type="ECO:0000256" key="12">
    <source>
        <dbReference type="ARBA" id="ARBA00023134"/>
    </source>
</evidence>
<keyword evidence="9" id="KW-0378">Hydrolase</keyword>
<dbReference type="Pfam" id="PF22594">
    <property type="entry name" value="GTP-eEF1A_C"/>
    <property type="match status" value="1"/>
</dbReference>
<protein>
    <recommendedName>
        <fullName evidence="18">Tr-type G domain-containing protein</fullName>
    </recommendedName>
</protein>
<evidence type="ECO:0000259" key="16">
    <source>
        <dbReference type="PROSITE" id="PS51722"/>
    </source>
</evidence>
<dbReference type="InterPro" id="IPR009001">
    <property type="entry name" value="Transl_elong_EF1A/Init_IF2_C"/>
</dbReference>
<dbReference type="GO" id="GO:0004672">
    <property type="term" value="F:protein kinase activity"/>
    <property type="evidence" value="ECO:0007669"/>
    <property type="project" value="InterPro"/>
</dbReference>
<dbReference type="CDD" id="cd01883">
    <property type="entry name" value="EF1_alpha"/>
    <property type="match status" value="1"/>
</dbReference>
<evidence type="ECO:0000256" key="4">
    <source>
        <dbReference type="ARBA" id="ARBA00009670"/>
    </source>
</evidence>
<dbReference type="PROSITE" id="PS01358">
    <property type="entry name" value="ZF_RANBP2_1"/>
    <property type="match status" value="1"/>
</dbReference>
<comment type="similarity">
    <text evidence="3">Belongs to the TRAFAC class translation factor GTPase superfamily. Classic translation factor GTPase family. EF-Tu/EF-1A subfamily.</text>
</comment>
<evidence type="ECO:0000256" key="2">
    <source>
        <dbReference type="ARBA" id="ARBA00004496"/>
    </source>
</evidence>
<dbReference type="InterPro" id="IPR050154">
    <property type="entry name" value="UbiB_kinase"/>
</dbReference>
<dbReference type="InterPro" id="IPR004147">
    <property type="entry name" value="ABC1_dom"/>
</dbReference>
<evidence type="ECO:0000256" key="13">
    <source>
        <dbReference type="ARBA" id="ARBA00049117"/>
    </source>
</evidence>
<evidence type="ECO:0000256" key="1">
    <source>
        <dbReference type="ARBA" id="ARBA00003982"/>
    </source>
</evidence>
<dbReference type="SUPFAM" id="SSF52540">
    <property type="entry name" value="P-loop containing nucleoside triphosphate hydrolases"/>
    <property type="match status" value="1"/>
</dbReference>
<evidence type="ECO:0000256" key="7">
    <source>
        <dbReference type="ARBA" id="ARBA00022741"/>
    </source>
</evidence>
<keyword evidence="11" id="KW-0648">Protein biosynthesis</keyword>
<dbReference type="PRINTS" id="PR00315">
    <property type="entry name" value="ELONGATNFCT"/>
</dbReference>
<dbReference type="EMBL" id="CAADRP010002196">
    <property type="protein sequence ID" value="VFU63311.1"/>
    <property type="molecule type" value="Genomic_DNA"/>
</dbReference>
<evidence type="ECO:0000256" key="9">
    <source>
        <dbReference type="ARBA" id="ARBA00022801"/>
    </source>
</evidence>
<dbReference type="PROSITE" id="PS51722">
    <property type="entry name" value="G_TR_2"/>
    <property type="match status" value="1"/>
</dbReference>
<comment type="function">
    <text evidence="1">This protein promotes the GTP-dependent binding of aminoacyl-tRNA to the A-site of ribosomes during protein biosynthesis.</text>
</comment>
<dbReference type="InterPro" id="IPR036443">
    <property type="entry name" value="Znf_RanBP2_sf"/>
</dbReference>
<dbReference type="FunFam" id="2.40.30.10:FF:000060">
    <property type="entry name" value="elongation factor 1-alpha isoform X4"/>
    <property type="match status" value="1"/>
</dbReference>
<keyword evidence="10" id="KW-0862">Zinc</keyword>
<dbReference type="InterPro" id="IPR027417">
    <property type="entry name" value="P-loop_NTPase"/>
</dbReference>
<dbReference type="PANTHER" id="PTHR10566:SF53">
    <property type="entry name" value="PROTEIN ACTIVITY OF BC1 COMPLEX KINASE 1, CHLOROPLASTIC"/>
    <property type="match status" value="1"/>
</dbReference>
<dbReference type="GO" id="GO:0008270">
    <property type="term" value="F:zinc ion binding"/>
    <property type="evidence" value="ECO:0007669"/>
    <property type="project" value="UniProtKB-KW"/>
</dbReference>
<gene>
    <name evidence="17" type="ORF">SVIM_LOCUS481703</name>
</gene>
<dbReference type="GO" id="GO:0003924">
    <property type="term" value="F:GTPase activity"/>
    <property type="evidence" value="ECO:0007669"/>
    <property type="project" value="InterPro"/>
</dbReference>
<dbReference type="InterPro" id="IPR000795">
    <property type="entry name" value="T_Tr_GTP-bd_dom"/>
</dbReference>
<comment type="similarity">
    <text evidence="4">Belongs to the protein kinase superfamily. ADCK protein kinase family.</text>
</comment>
<evidence type="ECO:0000313" key="17">
    <source>
        <dbReference type="EMBL" id="VFU63311.1"/>
    </source>
</evidence>
<dbReference type="InterPro" id="IPR011009">
    <property type="entry name" value="Kinase-like_dom_sf"/>
</dbReference>
<dbReference type="FunFam" id="3.40.50.300:FF:000204">
    <property type="entry name" value="Translation elongation factor Tu"/>
    <property type="match status" value="1"/>
</dbReference>
<feature type="domain" description="Protein kinase" evidence="15">
    <location>
        <begin position="215"/>
        <end position="564"/>
    </location>
</feature>
<dbReference type="Gene3D" id="3.40.50.300">
    <property type="entry name" value="P-loop containing nucleotide triphosphate hydrolases"/>
    <property type="match status" value="1"/>
</dbReference>
<dbReference type="SUPFAM" id="SSF50447">
    <property type="entry name" value="Translation proteins"/>
    <property type="match status" value="1"/>
</dbReference>
<dbReference type="GO" id="GO:0005737">
    <property type="term" value="C:cytoplasm"/>
    <property type="evidence" value="ECO:0007669"/>
    <property type="project" value="UniProtKB-SubCell"/>
</dbReference>
<evidence type="ECO:0000256" key="5">
    <source>
        <dbReference type="ARBA" id="ARBA00022490"/>
    </source>
</evidence>
<dbReference type="InterPro" id="IPR001876">
    <property type="entry name" value="Znf_RanBP2"/>
</dbReference>
<evidence type="ECO:0008006" key="18">
    <source>
        <dbReference type="Google" id="ProtNLM"/>
    </source>
</evidence>
<dbReference type="SUPFAM" id="SSF90209">
    <property type="entry name" value="Ran binding protein zinc finger-like"/>
    <property type="match status" value="1"/>
</dbReference>
<name>A0A6N2N8J2_SALVM</name>
<evidence type="ECO:0000256" key="11">
    <source>
        <dbReference type="ARBA" id="ARBA00022917"/>
    </source>
</evidence>
<dbReference type="InterPro" id="IPR054696">
    <property type="entry name" value="GTP-eEF1A_C"/>
</dbReference>
<dbReference type="CDD" id="cd05121">
    <property type="entry name" value="ABC1_ADCK3-like"/>
    <property type="match status" value="1"/>
</dbReference>
<comment type="subcellular location">
    <subcellularLocation>
        <location evidence="2">Cytoplasm</location>
    </subcellularLocation>
</comment>
<dbReference type="SUPFAM" id="SSF56112">
    <property type="entry name" value="Protein kinase-like (PK-like)"/>
    <property type="match status" value="1"/>
</dbReference>
<evidence type="ECO:0000256" key="10">
    <source>
        <dbReference type="ARBA" id="ARBA00022833"/>
    </source>
</evidence>
<dbReference type="FunFam" id="2.40.30.10:FF:000020">
    <property type="entry name" value="Translation elongation factor EF-1"/>
    <property type="match status" value="1"/>
</dbReference>
<proteinExistence type="inferred from homology"/>
<dbReference type="SUPFAM" id="SSF50465">
    <property type="entry name" value="EF-Tu/eEF-1alpha/eIF2-gamma C-terminal domain"/>
    <property type="match status" value="1"/>
</dbReference>
<dbReference type="InterPro" id="IPR009000">
    <property type="entry name" value="Transl_B-barrel_sf"/>
</dbReference>
<feature type="region of interest" description="Disordered" evidence="14">
    <location>
        <begin position="903"/>
        <end position="1027"/>
    </location>
</feature>